<keyword evidence="4 14" id="KW-0813">Transport</keyword>
<keyword evidence="9" id="KW-0864">Zinc transport</keyword>
<evidence type="ECO:0000256" key="2">
    <source>
        <dbReference type="ARBA" id="ARBA00004429"/>
    </source>
</evidence>
<keyword evidence="10 15" id="KW-1133">Transmembrane helix</keyword>
<evidence type="ECO:0000256" key="1">
    <source>
        <dbReference type="ARBA" id="ARBA00002313"/>
    </source>
</evidence>
<dbReference type="GO" id="GO:0010043">
    <property type="term" value="P:response to zinc ion"/>
    <property type="evidence" value="ECO:0007669"/>
    <property type="project" value="TreeGrafter"/>
</dbReference>
<evidence type="ECO:0000256" key="10">
    <source>
        <dbReference type="ARBA" id="ARBA00022989"/>
    </source>
</evidence>
<feature type="transmembrane region" description="Helical" evidence="15">
    <location>
        <begin position="124"/>
        <end position="145"/>
    </location>
</feature>
<feature type="transmembrane region" description="Helical" evidence="15">
    <location>
        <begin position="186"/>
        <end position="203"/>
    </location>
</feature>
<evidence type="ECO:0000256" key="13">
    <source>
        <dbReference type="ARBA" id="ARBA00040080"/>
    </source>
</evidence>
<dbReference type="Proteomes" id="UP001139319">
    <property type="component" value="Unassembled WGS sequence"/>
</dbReference>
<evidence type="ECO:0000256" key="11">
    <source>
        <dbReference type="ARBA" id="ARBA00023065"/>
    </source>
</evidence>
<dbReference type="GO" id="GO:0006829">
    <property type="term" value="P:zinc ion transport"/>
    <property type="evidence" value="ECO:0007669"/>
    <property type="project" value="UniProtKB-KW"/>
</dbReference>
<dbReference type="GO" id="GO:0043190">
    <property type="term" value="C:ATP-binding cassette (ABC) transporter complex"/>
    <property type="evidence" value="ECO:0007669"/>
    <property type="project" value="InterPro"/>
</dbReference>
<reference evidence="16" key="2">
    <citation type="submission" date="2023-01" db="EMBL/GenBank/DDBJ databases">
        <title>Gilvimarinus xylanilyticus HB14 isolated from Caulerpa lentillifera aquaculture base in Hainan, China.</title>
        <authorList>
            <person name="Zhang Y.-J."/>
        </authorList>
    </citation>
    <scope>NUCLEOTIDE SEQUENCE</scope>
    <source>
        <strain evidence="16">HB14</strain>
    </source>
</reference>
<dbReference type="Pfam" id="PF00950">
    <property type="entry name" value="ABC-3"/>
    <property type="match status" value="1"/>
</dbReference>
<dbReference type="PANTHER" id="PTHR30477:SF23">
    <property type="entry name" value="HIGH-AFFINITY ZINC UPTAKE SYSTEM MEMBRANE PROTEIN ZNUB"/>
    <property type="match status" value="1"/>
</dbReference>
<evidence type="ECO:0000256" key="5">
    <source>
        <dbReference type="ARBA" id="ARBA00022475"/>
    </source>
</evidence>
<dbReference type="EMBL" id="JAMFTH010000003">
    <property type="protein sequence ID" value="MCP8900026.1"/>
    <property type="molecule type" value="Genomic_DNA"/>
</dbReference>
<keyword evidence="12 15" id="KW-0472">Membrane</keyword>
<dbReference type="SUPFAM" id="SSF81345">
    <property type="entry name" value="ABC transporter involved in vitamin B12 uptake, BtuC"/>
    <property type="match status" value="1"/>
</dbReference>
<keyword evidence="8" id="KW-0862">Zinc</keyword>
<comment type="similarity">
    <text evidence="3 14">Belongs to the ABC-3 integral membrane protein family.</text>
</comment>
<gene>
    <name evidence="16" type="ORF">M6D89_12020</name>
</gene>
<dbReference type="InterPro" id="IPR001626">
    <property type="entry name" value="ABC_TroCD"/>
</dbReference>
<comment type="function">
    <text evidence="1">Involved in the high-affinity zinc uptake transport system.</text>
</comment>
<accession>A0A9X2KTL7</accession>
<dbReference type="AlphaFoldDB" id="A0A9X2KTL7"/>
<feature type="transmembrane region" description="Helical" evidence="15">
    <location>
        <begin position="42"/>
        <end position="72"/>
    </location>
</feature>
<evidence type="ECO:0000256" key="8">
    <source>
        <dbReference type="ARBA" id="ARBA00022833"/>
    </source>
</evidence>
<dbReference type="RefSeq" id="WP_253968316.1">
    <property type="nucleotide sequence ID" value="NZ_JAMFTH010000003.1"/>
</dbReference>
<feature type="transmembrane region" description="Helical" evidence="15">
    <location>
        <begin position="241"/>
        <end position="260"/>
    </location>
</feature>
<evidence type="ECO:0000256" key="7">
    <source>
        <dbReference type="ARBA" id="ARBA00022692"/>
    </source>
</evidence>
<dbReference type="GO" id="GO:0055085">
    <property type="term" value="P:transmembrane transport"/>
    <property type="evidence" value="ECO:0007669"/>
    <property type="project" value="InterPro"/>
</dbReference>
<evidence type="ECO:0000313" key="17">
    <source>
        <dbReference type="Proteomes" id="UP001139319"/>
    </source>
</evidence>
<feature type="transmembrane region" description="Helical" evidence="15">
    <location>
        <begin position="215"/>
        <end position="235"/>
    </location>
</feature>
<evidence type="ECO:0000256" key="3">
    <source>
        <dbReference type="ARBA" id="ARBA00008034"/>
    </source>
</evidence>
<proteinExistence type="inferred from homology"/>
<keyword evidence="5" id="KW-1003">Cell membrane</keyword>
<dbReference type="PANTHER" id="PTHR30477">
    <property type="entry name" value="ABC-TRANSPORTER METAL-BINDING PROTEIN"/>
    <property type="match status" value="1"/>
</dbReference>
<evidence type="ECO:0000256" key="6">
    <source>
        <dbReference type="ARBA" id="ARBA00022519"/>
    </source>
</evidence>
<keyword evidence="7 14" id="KW-0812">Transmembrane</keyword>
<dbReference type="Gene3D" id="1.10.3470.10">
    <property type="entry name" value="ABC transporter involved in vitamin B12 uptake, BtuC"/>
    <property type="match status" value="1"/>
</dbReference>
<comment type="subcellular location">
    <subcellularLocation>
        <location evidence="2">Cell inner membrane</location>
        <topology evidence="2">Multi-pass membrane protein</topology>
    </subcellularLocation>
    <subcellularLocation>
        <location evidence="14">Cell membrane</location>
        <topology evidence="14">Multi-pass membrane protein</topology>
    </subcellularLocation>
</comment>
<dbReference type="FunFam" id="1.10.3470.10:FF:000002">
    <property type="entry name" value="Zinc ABC transporter permease subunit ZnuB"/>
    <property type="match status" value="1"/>
</dbReference>
<evidence type="ECO:0000256" key="9">
    <source>
        <dbReference type="ARBA" id="ARBA00022906"/>
    </source>
</evidence>
<keyword evidence="11" id="KW-0406">Ion transport</keyword>
<evidence type="ECO:0000256" key="4">
    <source>
        <dbReference type="ARBA" id="ARBA00022448"/>
    </source>
</evidence>
<evidence type="ECO:0000313" key="16">
    <source>
        <dbReference type="EMBL" id="MCP8900026.1"/>
    </source>
</evidence>
<feature type="transmembrane region" description="Helical" evidence="15">
    <location>
        <begin position="84"/>
        <end position="104"/>
    </location>
</feature>
<evidence type="ECO:0000256" key="14">
    <source>
        <dbReference type="RuleBase" id="RU003943"/>
    </source>
</evidence>
<evidence type="ECO:0000256" key="15">
    <source>
        <dbReference type="SAM" id="Phobius"/>
    </source>
</evidence>
<organism evidence="16 17">
    <name type="scientific">Gilvimarinus xylanilyticus</name>
    <dbReference type="NCBI Taxonomy" id="2944139"/>
    <lineage>
        <taxon>Bacteria</taxon>
        <taxon>Pseudomonadati</taxon>
        <taxon>Pseudomonadota</taxon>
        <taxon>Gammaproteobacteria</taxon>
        <taxon>Cellvibrionales</taxon>
        <taxon>Cellvibrionaceae</taxon>
        <taxon>Gilvimarinus</taxon>
    </lineage>
</organism>
<comment type="caution">
    <text evidence="16">The sequence shown here is derived from an EMBL/GenBank/DDBJ whole genome shotgun (WGS) entry which is preliminary data.</text>
</comment>
<name>A0A9X2KTL7_9GAMM</name>
<dbReference type="InterPro" id="IPR037294">
    <property type="entry name" value="ABC_BtuC-like"/>
</dbReference>
<sequence length="262" mass="27128">MPEFLLLALAAGLGVALIAGPLGCFAVWRRMAYFGDTMAHSALLGVTFGLILEVNLNAAVAVGCLLLALALVALQRSRQLATDTLLGILSHSTLALGLVAISVISPGRINLMGYLFGDILATTGADVITIWLVAAFVMAALIWLWKPLLAITVHEDLARVEGVHVSAVRTALMLLMALVIAIAMKVVGVLLITALLIIPAAAARRLSHTPEQMAVTASAIGASSVIGGLAASFIWDWPAGPAIVLAAAAGFVLSLALSTLRR</sequence>
<protein>
    <recommendedName>
        <fullName evidence="13">High-affinity zinc uptake system membrane protein ZnuB</fullName>
    </recommendedName>
</protein>
<keyword evidence="6" id="KW-0997">Cell inner membrane</keyword>
<reference evidence="16" key="1">
    <citation type="submission" date="2022-05" db="EMBL/GenBank/DDBJ databases">
        <authorList>
            <person name="Sun H.-N."/>
        </authorList>
    </citation>
    <scope>NUCLEOTIDE SEQUENCE</scope>
    <source>
        <strain evidence="16">HB14</strain>
    </source>
</reference>
<evidence type="ECO:0000256" key="12">
    <source>
        <dbReference type="ARBA" id="ARBA00023136"/>
    </source>
</evidence>
<keyword evidence="17" id="KW-1185">Reference proteome</keyword>